<evidence type="ECO:0000256" key="6">
    <source>
        <dbReference type="SAM" id="Phobius"/>
    </source>
</evidence>
<dbReference type="GO" id="GO:0016020">
    <property type="term" value="C:membrane"/>
    <property type="evidence" value="ECO:0007669"/>
    <property type="project" value="UniProtKB-SubCell"/>
</dbReference>
<sequence length="246" mass="28223">MIMIREDKLMDLNIILAFGAGMLSFLSPCTLPLYPGFISYLTGVTLQEQETKHLPPNLRKQALLHMVLFMLGFAFVFIVLGMSGTYLSHYLLSIRDILRKVGALVLILLGLFLIGIIRPSFLTRERRIVFNIRPVGYLGSILMGMTFAAAWTPCTGPILAAILLLGYSNPDQFLWYMIFYVVGFSLPFFLFSFWIGKMSVFYRLSHVLRTVSGYFMFMMGLFLYFDWIKKISIYLISHVFQGFMGF</sequence>
<accession>A0A6N8CU44</accession>
<dbReference type="AlphaFoldDB" id="A0A6N8CU44"/>
<evidence type="ECO:0000256" key="4">
    <source>
        <dbReference type="ARBA" id="ARBA00022989"/>
    </source>
</evidence>
<feature type="transmembrane region" description="Helical" evidence="6">
    <location>
        <begin position="207"/>
        <end position="225"/>
    </location>
</feature>
<evidence type="ECO:0000256" key="2">
    <source>
        <dbReference type="ARBA" id="ARBA00006143"/>
    </source>
</evidence>
<keyword evidence="3 6" id="KW-0812">Transmembrane</keyword>
<comment type="caution">
    <text evidence="8">The sequence shown here is derived from an EMBL/GenBank/DDBJ whole genome shotgun (WGS) entry which is preliminary data.</text>
</comment>
<comment type="similarity">
    <text evidence="2">Belongs to the DsbD family.</text>
</comment>
<feature type="transmembrane region" description="Helical" evidence="6">
    <location>
        <begin position="141"/>
        <end position="166"/>
    </location>
</feature>
<keyword evidence="9" id="KW-1185">Reference proteome</keyword>
<comment type="subcellular location">
    <subcellularLocation>
        <location evidence="1">Membrane</location>
        <topology evidence="1">Multi-pass membrane protein</topology>
    </subcellularLocation>
</comment>
<dbReference type="EMBL" id="WNHB01000037">
    <property type="protein sequence ID" value="MTT33310.1"/>
    <property type="molecule type" value="Genomic_DNA"/>
</dbReference>
<feature type="domain" description="Cytochrome C biogenesis protein transmembrane" evidence="7">
    <location>
        <begin position="13"/>
        <end position="217"/>
    </location>
</feature>
<proteinExistence type="inferred from homology"/>
<dbReference type="InterPro" id="IPR003834">
    <property type="entry name" value="Cyt_c_assmbl_TM_dom"/>
</dbReference>
<evidence type="ECO:0000313" key="9">
    <source>
        <dbReference type="Proteomes" id="UP000440978"/>
    </source>
</evidence>
<protein>
    <submittedName>
        <fullName evidence="8">Cytochrome c biogenesis protein CcdA</fullName>
    </submittedName>
</protein>
<evidence type="ECO:0000256" key="5">
    <source>
        <dbReference type="ARBA" id="ARBA00023136"/>
    </source>
</evidence>
<keyword evidence="5 6" id="KW-0472">Membrane</keyword>
<keyword evidence="4 6" id="KW-1133">Transmembrane helix</keyword>
<feature type="transmembrane region" description="Helical" evidence="6">
    <location>
        <begin position="173"/>
        <end position="195"/>
    </location>
</feature>
<name>A0A6N8CU44_9BACI</name>
<evidence type="ECO:0000256" key="3">
    <source>
        <dbReference type="ARBA" id="ARBA00022692"/>
    </source>
</evidence>
<feature type="transmembrane region" description="Helical" evidence="6">
    <location>
        <begin position="101"/>
        <end position="121"/>
    </location>
</feature>
<evidence type="ECO:0000313" key="8">
    <source>
        <dbReference type="EMBL" id="MTT33310.1"/>
    </source>
</evidence>
<evidence type="ECO:0000259" key="7">
    <source>
        <dbReference type="Pfam" id="PF02683"/>
    </source>
</evidence>
<feature type="transmembrane region" description="Helical" evidence="6">
    <location>
        <begin position="62"/>
        <end position="80"/>
    </location>
</feature>
<dbReference type="InterPro" id="IPR051790">
    <property type="entry name" value="Cytochrome_c-biogenesis_DsbD"/>
</dbReference>
<dbReference type="Pfam" id="PF02683">
    <property type="entry name" value="DsbD_TM"/>
    <property type="match status" value="1"/>
</dbReference>
<dbReference type="OrthoDB" id="9803065at2"/>
<dbReference type="PANTHER" id="PTHR31272">
    <property type="entry name" value="CYTOCHROME C-TYPE BIOGENESIS PROTEIN HI_1454-RELATED"/>
    <property type="match status" value="1"/>
</dbReference>
<reference evidence="8 9" key="1">
    <citation type="submission" date="2019-11" db="EMBL/GenBank/DDBJ databases">
        <title>Terrilactibacillus tamarindus sp. nov. BCM23-1 isolated from bark of Tamarindus indica.</title>
        <authorList>
            <person name="Kingkaew E."/>
            <person name="Tanasupawat S."/>
        </authorList>
    </citation>
    <scope>NUCLEOTIDE SEQUENCE [LARGE SCALE GENOMIC DNA]</scope>
    <source>
        <strain evidence="8 9">BCM23-1</strain>
    </source>
</reference>
<dbReference type="Proteomes" id="UP000440978">
    <property type="component" value="Unassembled WGS sequence"/>
</dbReference>
<dbReference type="PANTHER" id="PTHR31272:SF4">
    <property type="entry name" value="CYTOCHROME C-TYPE BIOGENESIS PROTEIN HI_1454-RELATED"/>
    <property type="match status" value="1"/>
</dbReference>
<gene>
    <name evidence="8" type="ORF">GMB86_15020</name>
</gene>
<feature type="transmembrane region" description="Helical" evidence="6">
    <location>
        <begin position="12"/>
        <end position="34"/>
    </location>
</feature>
<dbReference type="GO" id="GO:0017004">
    <property type="term" value="P:cytochrome complex assembly"/>
    <property type="evidence" value="ECO:0007669"/>
    <property type="project" value="InterPro"/>
</dbReference>
<organism evidence="8 9">
    <name type="scientific">Terrilactibacillus tamarindi</name>
    <dbReference type="NCBI Taxonomy" id="2599694"/>
    <lineage>
        <taxon>Bacteria</taxon>
        <taxon>Bacillati</taxon>
        <taxon>Bacillota</taxon>
        <taxon>Bacilli</taxon>
        <taxon>Bacillales</taxon>
        <taxon>Bacillaceae</taxon>
        <taxon>Terrilactibacillus</taxon>
    </lineage>
</organism>
<evidence type="ECO:0000256" key="1">
    <source>
        <dbReference type="ARBA" id="ARBA00004141"/>
    </source>
</evidence>